<feature type="compositionally biased region" description="Acidic residues" evidence="1">
    <location>
        <begin position="648"/>
        <end position="662"/>
    </location>
</feature>
<dbReference type="PANTHER" id="PTHR23355">
    <property type="entry name" value="RIBONUCLEASE"/>
    <property type="match status" value="1"/>
</dbReference>
<dbReference type="GO" id="GO:0006402">
    <property type="term" value="P:mRNA catabolic process"/>
    <property type="evidence" value="ECO:0007669"/>
    <property type="project" value="TreeGrafter"/>
</dbReference>
<evidence type="ECO:0000313" key="4">
    <source>
        <dbReference type="Proteomes" id="UP000463961"/>
    </source>
</evidence>
<dbReference type="Pfam" id="PF00773">
    <property type="entry name" value="RNB"/>
    <property type="match status" value="2"/>
</dbReference>
<dbReference type="GO" id="GO:0004540">
    <property type="term" value="F:RNA nuclease activity"/>
    <property type="evidence" value="ECO:0007669"/>
    <property type="project" value="InterPro"/>
</dbReference>
<dbReference type="InterPro" id="IPR050180">
    <property type="entry name" value="RNR_Ribonuclease"/>
</dbReference>
<evidence type="ECO:0000256" key="1">
    <source>
        <dbReference type="SAM" id="MobiDB-lite"/>
    </source>
</evidence>
<keyword evidence="4" id="KW-1185">Reference proteome</keyword>
<sequence>MSDYALFEESGTFRAATIQADQNTTLQVELPGGKRQKLKAAQVLLRFKTPAPAQLLPAAEPMAADMDPAFLWECAPETDFGFTDIAADYFGHSPSAIESTALLLAMQNAPLYFHRRGKGMFRRAPPEILKAALAGAEKKRLQAEAIERMVAQLVAGSLPTELIDQVDALLVQPDRNRPEIKAFEVACAQTKESPAALLLRCGAFPDAYHWHFRRFAAERFPKGIGFPELPEPAAVGDLPLADVQAVSIDDATTTEIDDALSVTRLPGIGWRIGVHIAAPGLGILPGSAHDAVARARLSTVYMPGHKITMLPDDLVARFTLAEGKACPALSLYLNVSDDFEILSHESRVERVPIAANLRLHEIEPHMDIDRLNAGDIPDCAHGDTLRTLWRFAGACAGRRGKPSAQAGLHDYHYQIDGPLHDKTSGAILDPAACRVHIEARKRGSPVDMLVAELMILANATWGQLLADKGVPGLYRGQVAGKVRMTTSAIPHEGLGVACYAWSTSPLRRYSDLINQWQLIAALSDKPAPFAPRSAELFAAMRDFDLTYAGYADFQRRMERYWCLRWLQQTGTEQVEGTVMRNAPNVRVDGLPLVVQVPSAPDLPVGSRMSLTLGAPDLLELSVHSRFENVLAGVEIATEDDLELLDEVPVEDALAEAEEEQAEASEPRPAPEAHAPDQAE</sequence>
<name>A0A679I986_9RHOO</name>
<dbReference type="RefSeq" id="WP_162050770.1">
    <property type="nucleotide sequence ID" value="NZ_AP019011.1"/>
</dbReference>
<dbReference type="InterPro" id="IPR012340">
    <property type="entry name" value="NA-bd_OB-fold"/>
</dbReference>
<feature type="domain" description="RNB" evidence="2">
    <location>
        <begin position="237"/>
        <end position="524"/>
    </location>
</feature>
<dbReference type="SUPFAM" id="SSF50249">
    <property type="entry name" value="Nucleic acid-binding proteins"/>
    <property type="match status" value="1"/>
</dbReference>
<accession>A0A679I986</accession>
<dbReference type="InterPro" id="IPR001900">
    <property type="entry name" value="RNase_II/R"/>
</dbReference>
<dbReference type="PANTHER" id="PTHR23355:SF9">
    <property type="entry name" value="DIS3-LIKE EXONUCLEASE 2"/>
    <property type="match status" value="1"/>
</dbReference>
<feature type="compositionally biased region" description="Basic and acidic residues" evidence="1">
    <location>
        <begin position="664"/>
        <end position="679"/>
    </location>
</feature>
<gene>
    <name evidence="3" type="ORF">ICHIAU1_07240</name>
</gene>
<feature type="region of interest" description="Disordered" evidence="1">
    <location>
        <begin position="648"/>
        <end position="679"/>
    </location>
</feature>
<dbReference type="GO" id="GO:0003723">
    <property type="term" value="F:RNA binding"/>
    <property type="evidence" value="ECO:0007669"/>
    <property type="project" value="InterPro"/>
</dbReference>
<dbReference type="GO" id="GO:0005829">
    <property type="term" value="C:cytosol"/>
    <property type="evidence" value="ECO:0007669"/>
    <property type="project" value="TreeGrafter"/>
</dbReference>
<evidence type="ECO:0000313" key="3">
    <source>
        <dbReference type="EMBL" id="BBU68441.1"/>
    </source>
</evidence>
<organism evidence="3 4">
    <name type="scientific">Fluviibacter phosphoraccumulans</name>
    <dbReference type="NCBI Taxonomy" id="1751046"/>
    <lineage>
        <taxon>Bacteria</taxon>
        <taxon>Pseudomonadati</taxon>
        <taxon>Pseudomonadota</taxon>
        <taxon>Betaproteobacteria</taxon>
        <taxon>Rhodocyclales</taxon>
        <taxon>Fluviibacteraceae</taxon>
        <taxon>Fluviibacter</taxon>
    </lineage>
</organism>
<dbReference type="Proteomes" id="UP000463961">
    <property type="component" value="Chromosome"/>
</dbReference>
<dbReference type="EMBL" id="AP022345">
    <property type="protein sequence ID" value="BBU68441.1"/>
    <property type="molecule type" value="Genomic_DNA"/>
</dbReference>
<reference evidence="4" key="1">
    <citation type="submission" date="2020-01" db="EMBL/GenBank/DDBJ databases">
        <title>Phosphoaccumulans saitamaens gen. nov., sp. nov., a polyphosphate accumulating bacterium isolated from surface river water.</title>
        <authorList>
            <person name="Watanabe K."/>
            <person name="Suda W."/>
        </authorList>
    </citation>
    <scope>NUCLEOTIDE SEQUENCE [LARGE SCALE GENOMIC DNA]</scope>
    <source>
        <strain evidence="4">ICHIAU1</strain>
    </source>
</reference>
<protein>
    <submittedName>
        <fullName evidence="3">Ribonuclease II</fullName>
    </submittedName>
</protein>
<evidence type="ECO:0000259" key="2">
    <source>
        <dbReference type="SMART" id="SM00955"/>
    </source>
</evidence>
<dbReference type="OrthoDB" id="5288992at2"/>
<proteinExistence type="predicted"/>
<dbReference type="AlphaFoldDB" id="A0A679I986"/>
<dbReference type="SMART" id="SM00955">
    <property type="entry name" value="RNB"/>
    <property type="match status" value="1"/>
</dbReference>